<evidence type="ECO:0000313" key="7">
    <source>
        <dbReference type="EMBL" id="QNO17794.1"/>
    </source>
</evidence>
<feature type="signal peptide" evidence="6">
    <location>
        <begin position="1"/>
        <end position="24"/>
    </location>
</feature>
<gene>
    <name evidence="7" type="ORF">H6X83_12855</name>
</gene>
<dbReference type="PROSITE" id="PS51257">
    <property type="entry name" value="PROKAR_LIPOPROTEIN"/>
    <property type="match status" value="1"/>
</dbReference>
<keyword evidence="4" id="KW-0574">Periplasm</keyword>
<dbReference type="RefSeq" id="WP_212506857.1">
    <property type="nucleotide sequence ID" value="NZ_CP060696.1"/>
</dbReference>
<evidence type="ECO:0000256" key="6">
    <source>
        <dbReference type="SAM" id="SignalP"/>
    </source>
</evidence>
<feature type="binding site" evidence="5">
    <location>
        <position position="94"/>
    </location>
    <ligand>
        <name>spermidine</name>
        <dbReference type="ChEBI" id="CHEBI:57834"/>
    </ligand>
</feature>
<evidence type="ECO:0000256" key="1">
    <source>
        <dbReference type="ARBA" id="ARBA00004418"/>
    </source>
</evidence>
<keyword evidence="8" id="KW-1185">Reference proteome</keyword>
<dbReference type="GO" id="GO:0015846">
    <property type="term" value="P:polyamine transport"/>
    <property type="evidence" value="ECO:0007669"/>
    <property type="project" value="InterPro"/>
</dbReference>
<dbReference type="InterPro" id="IPR006059">
    <property type="entry name" value="SBP"/>
</dbReference>
<dbReference type="PANTHER" id="PTHR30222">
    <property type="entry name" value="SPERMIDINE/PUTRESCINE-BINDING PERIPLASMIC PROTEIN"/>
    <property type="match status" value="1"/>
</dbReference>
<dbReference type="KEGG" id="caml:H6X83_12855"/>
<feature type="binding site" evidence="5">
    <location>
        <position position="45"/>
    </location>
    <ligand>
        <name>spermidine</name>
        <dbReference type="ChEBI" id="CHEBI:57834"/>
    </ligand>
</feature>
<accession>A0A7G9WGI2</accession>
<keyword evidence="2" id="KW-0813">Transport</keyword>
<evidence type="ECO:0000256" key="5">
    <source>
        <dbReference type="PIRSR" id="PIRSR019574-1"/>
    </source>
</evidence>
<protein>
    <submittedName>
        <fullName evidence="7">Spermidine/putrescine ABC transporter substrate-binding protein</fullName>
    </submittedName>
</protein>
<dbReference type="Proteomes" id="UP000516046">
    <property type="component" value="Chromosome"/>
</dbReference>
<dbReference type="InterPro" id="IPR001188">
    <property type="entry name" value="Sperm_putr-bd"/>
</dbReference>
<organism evidence="7 8">
    <name type="scientific">Caproicibacterium amylolyticum</name>
    <dbReference type="NCBI Taxonomy" id="2766537"/>
    <lineage>
        <taxon>Bacteria</taxon>
        <taxon>Bacillati</taxon>
        <taxon>Bacillota</taxon>
        <taxon>Clostridia</taxon>
        <taxon>Eubacteriales</taxon>
        <taxon>Oscillospiraceae</taxon>
        <taxon>Caproicibacterium</taxon>
    </lineage>
</organism>
<dbReference type="PRINTS" id="PR00909">
    <property type="entry name" value="SPERMDNBNDNG"/>
</dbReference>
<dbReference type="GO" id="GO:0042597">
    <property type="term" value="C:periplasmic space"/>
    <property type="evidence" value="ECO:0007669"/>
    <property type="project" value="UniProtKB-SubCell"/>
</dbReference>
<keyword evidence="3 6" id="KW-0732">Signal</keyword>
<dbReference type="PANTHER" id="PTHR30222:SF17">
    <property type="entry name" value="SPERMIDINE_PUTRESCINE-BINDING PERIPLASMIC PROTEIN"/>
    <property type="match status" value="1"/>
</dbReference>
<comment type="subcellular location">
    <subcellularLocation>
        <location evidence="1">Periplasm</location>
    </subcellularLocation>
</comment>
<dbReference type="EMBL" id="CP060696">
    <property type="protein sequence ID" value="QNO17794.1"/>
    <property type="molecule type" value="Genomic_DNA"/>
</dbReference>
<dbReference type="SUPFAM" id="SSF53850">
    <property type="entry name" value="Periplasmic binding protein-like II"/>
    <property type="match status" value="1"/>
</dbReference>
<evidence type="ECO:0000256" key="2">
    <source>
        <dbReference type="ARBA" id="ARBA00022448"/>
    </source>
</evidence>
<reference evidence="7 8" key="1">
    <citation type="submission" date="2020-08" db="EMBL/GenBank/DDBJ databases">
        <authorList>
            <person name="Ren C."/>
            <person name="Gu Y."/>
            <person name="Xu Y."/>
        </authorList>
    </citation>
    <scope>NUCLEOTIDE SEQUENCE [LARGE SCALE GENOMIC DNA]</scope>
    <source>
        <strain evidence="7 8">LBM18003</strain>
    </source>
</reference>
<proteinExistence type="predicted"/>
<dbReference type="GO" id="GO:0019808">
    <property type="term" value="F:polyamine binding"/>
    <property type="evidence" value="ECO:0007669"/>
    <property type="project" value="InterPro"/>
</dbReference>
<dbReference type="Gene3D" id="3.40.190.10">
    <property type="entry name" value="Periplasmic binding protein-like II"/>
    <property type="match status" value="2"/>
</dbReference>
<dbReference type="PIRSF" id="PIRSF019574">
    <property type="entry name" value="Periplasmic_polyamine_BP"/>
    <property type="match status" value="1"/>
</dbReference>
<evidence type="ECO:0000256" key="4">
    <source>
        <dbReference type="ARBA" id="ARBA00022764"/>
    </source>
</evidence>
<sequence length="355" mass="38680">MKKKRIVGALLACAMLCTSLTACGGGSSTAAAGSKGELNLFIWTEYVPDSVIQGFEKETGIKVNASTFSTNEDMLAKVKSESEGAFDIVQPSDYMVEQMISQGMLQKLDSSKLTNLKNIGEAYQKRAYDPQGAYSVPYLGGVAAIAVNTSKIKDTITGYADLFNPKYKQSIVALDDYRAVLGMSARSIGLSMNEKDDAKIAQMKAQALKLKDNVKLYDSDSPKSALISGDCNLGFCWSAEIALAMKENPAIKIVFPKEGAYVFLDNWCITKGAKNVSNAHAFINYMLKAETAKAVSEEYPYLQPNAAAVDLLGDDYKNNKAQNIPTDVIKKGEYVSNLDTETLTKYDAIWTELKK</sequence>
<dbReference type="Pfam" id="PF13416">
    <property type="entry name" value="SBP_bac_8"/>
    <property type="match status" value="1"/>
</dbReference>
<name>A0A7G9WGI2_9FIRM</name>
<evidence type="ECO:0000313" key="8">
    <source>
        <dbReference type="Proteomes" id="UP000516046"/>
    </source>
</evidence>
<dbReference type="CDD" id="cd13590">
    <property type="entry name" value="PBP2_PotD_PotF_like"/>
    <property type="match status" value="1"/>
</dbReference>
<feature type="chain" id="PRO_5039048285" evidence="6">
    <location>
        <begin position="25"/>
        <end position="355"/>
    </location>
</feature>
<dbReference type="AlphaFoldDB" id="A0A7G9WGI2"/>
<evidence type="ECO:0000256" key="3">
    <source>
        <dbReference type="ARBA" id="ARBA00022729"/>
    </source>
</evidence>